<dbReference type="STRING" id="400092.PKOR_09670"/>
<feature type="transmembrane region" description="Helical" evidence="1">
    <location>
        <begin position="92"/>
        <end position="114"/>
    </location>
</feature>
<evidence type="ECO:0000256" key="1">
    <source>
        <dbReference type="SAM" id="Phobius"/>
    </source>
</evidence>
<dbReference type="PATRIC" id="fig|400092.3.peg.2124"/>
<evidence type="ECO:0000313" key="2">
    <source>
        <dbReference type="EMBL" id="AKD03340.1"/>
    </source>
</evidence>
<keyword evidence="1" id="KW-1133">Transmembrane helix</keyword>
<gene>
    <name evidence="2" type="ORF">PKOR_09670</name>
</gene>
<dbReference type="AlphaFoldDB" id="A0A0E3ZF61"/>
<dbReference type="OrthoDB" id="673991at2"/>
<sequence length="157" mass="17489">MKFFDAVLAGIAGTAAMTAFLYLLSFITHRVMKVVCILGTMLLNRTQPDGSLSELTSTKVAGTIAHYGVGVLFALIYLALWSSGVGLPTASWGLLFGLAHGLVAMVVWYFFFMMHPNPPLITLRTYLTTLIFAHIIFGFVATYTFYLLVRPDYSFWW</sequence>
<evidence type="ECO:0008006" key="4">
    <source>
        <dbReference type="Google" id="ProtNLM"/>
    </source>
</evidence>
<dbReference type="Proteomes" id="UP000033109">
    <property type="component" value="Chromosome"/>
</dbReference>
<dbReference type="KEGG" id="pko:PKOR_09670"/>
<feature type="transmembrane region" description="Helical" evidence="1">
    <location>
        <begin position="126"/>
        <end position="149"/>
    </location>
</feature>
<dbReference type="RefSeq" id="WP_046310405.1">
    <property type="nucleotide sequence ID" value="NZ_CBCSCY010000031.1"/>
</dbReference>
<organism evidence="2 3">
    <name type="scientific">Pontibacter korlensis</name>
    <dbReference type="NCBI Taxonomy" id="400092"/>
    <lineage>
        <taxon>Bacteria</taxon>
        <taxon>Pseudomonadati</taxon>
        <taxon>Bacteroidota</taxon>
        <taxon>Cytophagia</taxon>
        <taxon>Cytophagales</taxon>
        <taxon>Hymenobacteraceae</taxon>
        <taxon>Pontibacter</taxon>
    </lineage>
</organism>
<evidence type="ECO:0000313" key="3">
    <source>
        <dbReference type="Proteomes" id="UP000033109"/>
    </source>
</evidence>
<protein>
    <recommendedName>
        <fullName evidence="4">DUF2938 domain-containing protein</fullName>
    </recommendedName>
</protein>
<feature type="transmembrane region" description="Helical" evidence="1">
    <location>
        <begin position="60"/>
        <end position="80"/>
    </location>
</feature>
<keyword evidence="3" id="KW-1185">Reference proteome</keyword>
<dbReference type="HOGENOM" id="CLU_142257_0_0_10"/>
<feature type="transmembrane region" description="Helical" evidence="1">
    <location>
        <begin position="6"/>
        <end position="24"/>
    </location>
</feature>
<proteinExistence type="predicted"/>
<accession>A0A0E3ZF61</accession>
<dbReference type="EMBL" id="CP009621">
    <property type="protein sequence ID" value="AKD03340.1"/>
    <property type="molecule type" value="Genomic_DNA"/>
</dbReference>
<name>A0A0E3ZF61_9BACT</name>
<keyword evidence="1" id="KW-0812">Transmembrane</keyword>
<reference evidence="2 3" key="1">
    <citation type="journal article" date="2015" name="Sci. Rep.">
        <title>Unraveling adaptation of Pontibacter korlensis to radiation and infertility in desert through complete genome and comparative transcriptomic analysis.</title>
        <authorList>
            <person name="Dai J."/>
            <person name="Dai W."/>
            <person name="Qiu C."/>
            <person name="Yang Z."/>
            <person name="Zhang Y."/>
            <person name="Zhou M."/>
            <person name="Zhang L."/>
            <person name="Fang C."/>
            <person name="Gao Q."/>
            <person name="Yang Q."/>
            <person name="Li X."/>
            <person name="Wang Z."/>
            <person name="Wang Z."/>
            <person name="Jia Z."/>
            <person name="Chen X."/>
        </authorList>
    </citation>
    <scope>NUCLEOTIDE SEQUENCE [LARGE SCALE GENOMIC DNA]</scope>
    <source>
        <strain evidence="2 3">X14-1T</strain>
    </source>
</reference>
<keyword evidence="1" id="KW-0472">Membrane</keyword>